<evidence type="ECO:0000256" key="4">
    <source>
        <dbReference type="ARBA" id="ARBA00022475"/>
    </source>
</evidence>
<dbReference type="GO" id="GO:0015297">
    <property type="term" value="F:antiporter activity"/>
    <property type="evidence" value="ECO:0007669"/>
    <property type="project" value="UniProtKB-KW"/>
</dbReference>
<dbReference type="EMBL" id="UINC01005339">
    <property type="protein sequence ID" value="SVA20691.1"/>
    <property type="molecule type" value="Genomic_DNA"/>
</dbReference>
<dbReference type="PIRSF" id="PIRSF006603">
    <property type="entry name" value="DinF"/>
    <property type="match status" value="1"/>
</dbReference>
<dbReference type="Pfam" id="PF01554">
    <property type="entry name" value="MatE"/>
    <property type="match status" value="2"/>
</dbReference>
<sequence length="434" mass="47520">MLGSQLSYMIMFTTDTIVAGRAGAEELAGVVIANAFLNPVYMFMAGIIFSVIPIVAHLNGAQRYREIGVKIREIFWLALFLGFLLLIFGFFGSNLLRFFPIEEGIISISIAYLKAVSIGMFFYLMFRLLSSYSEGLTLTLPVFYVVFIGALLNIPLDVIFVYGYFGLPAMGGVGCGYATSIISVLMFISIACVVLLSKPYQKVRLLEKFTGPSKETSLEVLKLGVPIGFGIFAEMSMYAGAAIILGSLGEIVVSGHAVALNIASVVFMLPLAIGLAASTRVGNLLGEERFIEARYSSFVSVGLCFFGALFNMTFLILLGDYFISLYTTDVLVFGVASQLLIYAAIFQIPDGIGMGSLGALRGYKDTFMTMVFLVISYWVFAIPFGYFLTYYGINEPMGANGMWISMILGLVIFAILISYRLRNISLVFTRKIAQ</sequence>
<feature type="transmembrane region" description="Helical" evidence="10">
    <location>
        <begin position="257"/>
        <end position="277"/>
    </location>
</feature>
<evidence type="ECO:0000256" key="5">
    <source>
        <dbReference type="ARBA" id="ARBA00022692"/>
    </source>
</evidence>
<dbReference type="GO" id="GO:0005886">
    <property type="term" value="C:plasma membrane"/>
    <property type="evidence" value="ECO:0007669"/>
    <property type="project" value="UniProtKB-SubCell"/>
</dbReference>
<dbReference type="NCBIfam" id="TIGR00797">
    <property type="entry name" value="matE"/>
    <property type="match status" value="1"/>
</dbReference>
<feature type="transmembrane region" description="Helical" evidence="10">
    <location>
        <begin position="104"/>
        <end position="126"/>
    </location>
</feature>
<accession>A0A381TZ06</accession>
<feature type="transmembrane region" description="Helical" evidence="10">
    <location>
        <begin position="40"/>
        <end position="61"/>
    </location>
</feature>
<keyword evidence="2" id="KW-0813">Transport</keyword>
<name>A0A381TZ06_9ZZZZ</name>
<evidence type="ECO:0000256" key="1">
    <source>
        <dbReference type="ARBA" id="ARBA00004651"/>
    </source>
</evidence>
<keyword evidence="5 10" id="KW-0812">Transmembrane</keyword>
<organism evidence="11">
    <name type="scientific">marine metagenome</name>
    <dbReference type="NCBI Taxonomy" id="408172"/>
    <lineage>
        <taxon>unclassified sequences</taxon>
        <taxon>metagenomes</taxon>
        <taxon>ecological metagenomes</taxon>
    </lineage>
</organism>
<dbReference type="GO" id="GO:0042910">
    <property type="term" value="F:xenobiotic transmembrane transporter activity"/>
    <property type="evidence" value="ECO:0007669"/>
    <property type="project" value="InterPro"/>
</dbReference>
<comment type="subcellular location">
    <subcellularLocation>
        <location evidence="1">Cell membrane</location>
        <topology evidence="1">Multi-pass membrane protein</topology>
    </subcellularLocation>
</comment>
<evidence type="ECO:0000313" key="11">
    <source>
        <dbReference type="EMBL" id="SVA20691.1"/>
    </source>
</evidence>
<feature type="transmembrane region" description="Helical" evidence="10">
    <location>
        <begin position="177"/>
        <end position="196"/>
    </location>
</feature>
<evidence type="ECO:0000256" key="3">
    <source>
        <dbReference type="ARBA" id="ARBA00022449"/>
    </source>
</evidence>
<dbReference type="PANTHER" id="PTHR43298">
    <property type="entry name" value="MULTIDRUG RESISTANCE PROTEIN NORM-RELATED"/>
    <property type="match status" value="1"/>
</dbReference>
<evidence type="ECO:0000256" key="7">
    <source>
        <dbReference type="ARBA" id="ARBA00023065"/>
    </source>
</evidence>
<keyword evidence="8 10" id="KW-0472">Membrane</keyword>
<feature type="transmembrane region" description="Helical" evidence="10">
    <location>
        <begin position="367"/>
        <end position="389"/>
    </location>
</feature>
<dbReference type="AlphaFoldDB" id="A0A381TZ06"/>
<reference evidence="11" key="1">
    <citation type="submission" date="2018-05" db="EMBL/GenBank/DDBJ databases">
        <authorList>
            <person name="Lanie J.A."/>
            <person name="Ng W.-L."/>
            <person name="Kazmierczak K.M."/>
            <person name="Andrzejewski T.M."/>
            <person name="Davidsen T.M."/>
            <person name="Wayne K.J."/>
            <person name="Tettelin H."/>
            <person name="Glass J.I."/>
            <person name="Rusch D."/>
            <person name="Podicherti R."/>
            <person name="Tsui H.-C.T."/>
            <person name="Winkler M.E."/>
        </authorList>
    </citation>
    <scope>NUCLEOTIDE SEQUENCE</scope>
</reference>
<dbReference type="InterPro" id="IPR048279">
    <property type="entry name" value="MdtK-like"/>
</dbReference>
<keyword evidence="6 10" id="KW-1133">Transmembrane helix</keyword>
<feature type="transmembrane region" description="Helical" evidence="10">
    <location>
        <begin position="401"/>
        <end position="421"/>
    </location>
</feature>
<feature type="transmembrane region" description="Helical" evidence="10">
    <location>
        <begin position="223"/>
        <end position="245"/>
    </location>
</feature>
<dbReference type="CDD" id="cd13131">
    <property type="entry name" value="MATE_NorM_like"/>
    <property type="match status" value="1"/>
</dbReference>
<gene>
    <name evidence="11" type="ORF">METZ01_LOCUS73545</name>
</gene>
<evidence type="ECO:0000256" key="2">
    <source>
        <dbReference type="ARBA" id="ARBA00022448"/>
    </source>
</evidence>
<protein>
    <recommendedName>
        <fullName evidence="9">Multidrug-efflux transporter</fullName>
    </recommendedName>
</protein>
<dbReference type="PANTHER" id="PTHR43298:SF2">
    <property type="entry name" value="FMN_FAD EXPORTER YEEO-RELATED"/>
    <property type="match status" value="1"/>
</dbReference>
<dbReference type="GO" id="GO:0006811">
    <property type="term" value="P:monoatomic ion transport"/>
    <property type="evidence" value="ECO:0007669"/>
    <property type="project" value="UniProtKB-KW"/>
</dbReference>
<feature type="transmembrane region" description="Helical" evidence="10">
    <location>
        <begin position="73"/>
        <end position="92"/>
    </location>
</feature>
<evidence type="ECO:0000256" key="9">
    <source>
        <dbReference type="ARBA" id="ARBA00031636"/>
    </source>
</evidence>
<keyword evidence="7" id="KW-0406">Ion transport</keyword>
<dbReference type="InterPro" id="IPR002528">
    <property type="entry name" value="MATE_fam"/>
</dbReference>
<proteinExistence type="predicted"/>
<feature type="transmembrane region" description="Helical" evidence="10">
    <location>
        <begin position="138"/>
        <end position="165"/>
    </location>
</feature>
<feature type="transmembrane region" description="Helical" evidence="10">
    <location>
        <begin position="298"/>
        <end position="317"/>
    </location>
</feature>
<keyword evidence="4" id="KW-1003">Cell membrane</keyword>
<dbReference type="InterPro" id="IPR050222">
    <property type="entry name" value="MATE_MdtK"/>
</dbReference>
<feature type="transmembrane region" description="Helical" evidence="10">
    <location>
        <begin position="323"/>
        <end position="346"/>
    </location>
</feature>
<evidence type="ECO:0000256" key="8">
    <source>
        <dbReference type="ARBA" id="ARBA00023136"/>
    </source>
</evidence>
<keyword evidence="3" id="KW-0050">Antiport</keyword>
<evidence type="ECO:0000256" key="6">
    <source>
        <dbReference type="ARBA" id="ARBA00022989"/>
    </source>
</evidence>
<evidence type="ECO:0000256" key="10">
    <source>
        <dbReference type="SAM" id="Phobius"/>
    </source>
</evidence>